<proteinExistence type="predicted"/>
<dbReference type="Pfam" id="PF09409">
    <property type="entry name" value="PUB"/>
    <property type="match status" value="1"/>
</dbReference>
<dbReference type="AlphaFoldDB" id="A0A9J5XJN3"/>
<dbReference type="Pfam" id="PF24560">
    <property type="entry name" value="zf-C2H2_OTU1_C"/>
    <property type="match status" value="1"/>
</dbReference>
<dbReference type="InterPro" id="IPR013087">
    <property type="entry name" value="Znf_C2H2_type"/>
</dbReference>
<feature type="domain" description="C2H2-type" evidence="1">
    <location>
        <begin position="59"/>
        <end position="81"/>
    </location>
</feature>
<dbReference type="PANTHER" id="PTHR46713">
    <property type="entry name" value="F13M7.16 PROTEIN"/>
    <property type="match status" value="1"/>
</dbReference>
<dbReference type="InterPro" id="IPR018997">
    <property type="entry name" value="PUB_domain"/>
</dbReference>
<feature type="domain" description="C2H2-type" evidence="1">
    <location>
        <begin position="10"/>
        <end position="32"/>
    </location>
</feature>
<evidence type="ECO:0000313" key="3">
    <source>
        <dbReference type="Proteomes" id="UP000824120"/>
    </source>
</evidence>
<evidence type="ECO:0000313" key="2">
    <source>
        <dbReference type="EMBL" id="KAG5588505.1"/>
    </source>
</evidence>
<comment type="caution">
    <text evidence="2">The sequence shown here is derived from an EMBL/GenBank/DDBJ whole genome shotgun (WGS) entry which is preliminary data.</text>
</comment>
<gene>
    <name evidence="2" type="ORF">H5410_048939</name>
</gene>
<organism evidence="2 3">
    <name type="scientific">Solanum commersonii</name>
    <name type="common">Commerson's wild potato</name>
    <name type="synonym">Commerson's nightshade</name>
    <dbReference type="NCBI Taxonomy" id="4109"/>
    <lineage>
        <taxon>Eukaryota</taxon>
        <taxon>Viridiplantae</taxon>
        <taxon>Streptophyta</taxon>
        <taxon>Embryophyta</taxon>
        <taxon>Tracheophyta</taxon>
        <taxon>Spermatophyta</taxon>
        <taxon>Magnoliopsida</taxon>
        <taxon>eudicotyledons</taxon>
        <taxon>Gunneridae</taxon>
        <taxon>Pentapetalae</taxon>
        <taxon>asterids</taxon>
        <taxon>lamiids</taxon>
        <taxon>Solanales</taxon>
        <taxon>Solanaceae</taxon>
        <taxon>Solanoideae</taxon>
        <taxon>Solaneae</taxon>
        <taxon>Solanum</taxon>
    </lineage>
</organism>
<accession>A0A9J5XJN3</accession>
<dbReference type="SUPFAM" id="SSF143503">
    <property type="entry name" value="PUG domain-like"/>
    <property type="match status" value="1"/>
</dbReference>
<dbReference type="Proteomes" id="UP000824120">
    <property type="component" value="Chromosome 9"/>
</dbReference>
<name>A0A9J5XJN3_SOLCO</name>
<sequence>MAAIEVLLQCGDCGTLLESVVEAQQHAQNFHHTNFYESNEAIRFLVCSTCGQNFRCHTCGDCGTLLKSAEKAEQHAKENWHTNFRESNEAFVYQVCKVCGKHCVCKTVSRGVSRGVLVVGDDRYHVELAFTCGLCELLDFDYVKESAMHSKRSGHTEFYDRTAEVAEEEARRKRDSLRQILRVAIDHLNEADTSLAARRRQQLGLPSRPVLEEGQSSLPLAARAEQMAECLRTIQQNHMDDAAKVTKALDSLHMFVRNIAMYPDEEKYRKIRINNAVFQARVGHLRGGIEFLELCGFERTRGGEHLYMPREDVNMDVLHSAANVLNNAIGNP</sequence>
<protein>
    <recommendedName>
        <fullName evidence="1">C2H2-type domain-containing protein</fullName>
    </recommendedName>
</protein>
<reference evidence="2 3" key="1">
    <citation type="submission" date="2020-09" db="EMBL/GenBank/DDBJ databases">
        <title>De no assembly of potato wild relative species, Solanum commersonii.</title>
        <authorList>
            <person name="Cho K."/>
        </authorList>
    </citation>
    <scope>NUCLEOTIDE SEQUENCE [LARGE SCALE GENOMIC DNA]</scope>
    <source>
        <strain evidence="2">LZ3.2</strain>
        <tissue evidence="2">Leaf</tissue>
    </source>
</reference>
<dbReference type="EMBL" id="JACXVP010000009">
    <property type="protein sequence ID" value="KAG5588505.1"/>
    <property type="molecule type" value="Genomic_DNA"/>
</dbReference>
<dbReference type="InterPro" id="IPR057766">
    <property type="entry name" value="Znf-C2H2_OTU1-like_C"/>
</dbReference>
<dbReference type="PROSITE" id="PS00028">
    <property type="entry name" value="ZINC_FINGER_C2H2_1"/>
    <property type="match status" value="2"/>
</dbReference>
<dbReference type="OrthoDB" id="336240at2759"/>
<dbReference type="Gene3D" id="1.20.58.2190">
    <property type="match status" value="1"/>
</dbReference>
<dbReference type="InterPro" id="IPR036339">
    <property type="entry name" value="PUB-like_dom_sf"/>
</dbReference>
<evidence type="ECO:0000259" key="1">
    <source>
        <dbReference type="PROSITE" id="PS00028"/>
    </source>
</evidence>
<keyword evidence="3" id="KW-1185">Reference proteome</keyword>
<dbReference type="PANTHER" id="PTHR46713:SF12">
    <property type="entry name" value="PUB DOMAIN-CONTAINING PROTEIN"/>
    <property type="match status" value="1"/>
</dbReference>
<dbReference type="SMART" id="SM00580">
    <property type="entry name" value="PUG"/>
    <property type="match status" value="1"/>
</dbReference>